<accession>A0A015JJE0</accession>
<organism evidence="1 2">
    <name type="scientific">Rhizophagus irregularis (strain DAOM 197198w)</name>
    <name type="common">Glomus intraradices</name>
    <dbReference type="NCBI Taxonomy" id="1432141"/>
    <lineage>
        <taxon>Eukaryota</taxon>
        <taxon>Fungi</taxon>
        <taxon>Fungi incertae sedis</taxon>
        <taxon>Mucoromycota</taxon>
        <taxon>Glomeromycotina</taxon>
        <taxon>Glomeromycetes</taxon>
        <taxon>Glomerales</taxon>
        <taxon>Glomeraceae</taxon>
        <taxon>Rhizophagus</taxon>
    </lineage>
</organism>
<protein>
    <recommendedName>
        <fullName evidence="3">F-box domain-containing protein</fullName>
    </recommendedName>
</protein>
<sequence>MACSKIFSGDLPELTNKIIKCLRKDFSTLYSCILVSRLWCRLAIPLLWEDPFNIPTQNYYYIEIFLSYLNENDKKKFNEYGIINDLLPSNTSLLFNYPSFIKYLNIESVYSSIGMWSRSLVVYDYEKLKKLVYRSLFEVFIENERILRSFEIEIHTNFYCKYSNDIMELILQNPNFIYNIKNFKIHTSNISEKNIKNAIIPFLKFLYSNCNSISSLHFVNCFIIRDVKKFSLIEKYLQQLIISQHNLKIITFGRHNNLYNPFLSLKNSNCSNTLNTIIFHYTNFRNINNILQEVFNQLNVLESIHILYCSLNSDFVQQVIKVIKPFKLRSLFMNEILHIESLQLLLQKYGDYIENFGLTVSNFGNTNEYEESRRQLLKSFIKYCPKIRYFSSDKPNDINIYSLIENIGQNINYLTILVHTYDYHTFYDEYSSIVLQNLGQVLPSKLEYLSLSLSFNTNDFEIFLKNSQNTFIKKLLIINTMKNEGENVLFYIKKHIMKKEKVKYLAILLESQLICNDGKELFSLKDEVNEFKLHNIIVQKYRNLLINENDIVYNFNK</sequence>
<dbReference type="HOGENOM" id="CLU_028913_2_1_1"/>
<evidence type="ECO:0008006" key="3">
    <source>
        <dbReference type="Google" id="ProtNLM"/>
    </source>
</evidence>
<evidence type="ECO:0000313" key="2">
    <source>
        <dbReference type="Proteomes" id="UP000022910"/>
    </source>
</evidence>
<dbReference type="AlphaFoldDB" id="A0A015JJE0"/>
<dbReference type="EMBL" id="JEMT01017889">
    <property type="protein sequence ID" value="EXX67260.1"/>
    <property type="molecule type" value="Genomic_DNA"/>
</dbReference>
<proteinExistence type="predicted"/>
<reference evidence="1 2" key="1">
    <citation type="submission" date="2014-02" db="EMBL/GenBank/DDBJ databases">
        <title>Single nucleus genome sequencing reveals high similarity among nuclei of an endomycorrhizal fungus.</title>
        <authorList>
            <person name="Lin K."/>
            <person name="Geurts R."/>
            <person name="Zhang Z."/>
            <person name="Limpens E."/>
            <person name="Saunders D.G."/>
            <person name="Mu D."/>
            <person name="Pang E."/>
            <person name="Cao H."/>
            <person name="Cha H."/>
            <person name="Lin T."/>
            <person name="Zhou Q."/>
            <person name="Shang Y."/>
            <person name="Li Y."/>
            <person name="Ivanov S."/>
            <person name="Sharma T."/>
            <person name="Velzen R.V."/>
            <person name="Ruijter N.D."/>
            <person name="Aanen D.K."/>
            <person name="Win J."/>
            <person name="Kamoun S."/>
            <person name="Bisseling T."/>
            <person name="Huang S."/>
        </authorList>
    </citation>
    <scope>NUCLEOTIDE SEQUENCE [LARGE SCALE GENOMIC DNA]</scope>
    <source>
        <strain evidence="2">DAOM197198w</strain>
    </source>
</reference>
<gene>
    <name evidence="1" type="ORF">RirG_116010</name>
</gene>
<dbReference type="Proteomes" id="UP000022910">
    <property type="component" value="Unassembled WGS sequence"/>
</dbReference>
<name>A0A015JJE0_RHIIW</name>
<comment type="caution">
    <text evidence="1">The sequence shown here is derived from an EMBL/GenBank/DDBJ whole genome shotgun (WGS) entry which is preliminary data.</text>
</comment>
<keyword evidence="2" id="KW-1185">Reference proteome</keyword>
<evidence type="ECO:0000313" key="1">
    <source>
        <dbReference type="EMBL" id="EXX67260.1"/>
    </source>
</evidence>
<dbReference type="OrthoDB" id="10308309at2759"/>